<sequence>MPDYEEEKDQDDGDEDEDQDDDISAEALCSPQVKMEEVGRELSVPDEKHTIASLDDCYGSCYDLGGSGAEPPRRHQRIQHLPDSIRSFAEKDTSQRRYPTIPMSIPSLILIKSLTMKIKRQARITRVPAASDHHFEQSATRTETPEHPQVIARSLSPQRLTLPNCPRPFVASQHGLPTFTRQREISDLARQVDYTAHRAILHDDDLKIVDVPLASKASSLSKDLSDALNTLVSMQDNPDDLYDYLGVSNPDKEAGEARRDQIISAFRTALKLKLNLVLQPFWFRVVMPSPNSQSNPDVMEVEQEDGLLGVSHLPSSAVVDMCTLPAIYAYTSSVTTGSRSPFPMVVTYDSFIREEMQAGVPAELLSKGVVHLKRA</sequence>
<proteinExistence type="predicted"/>
<keyword evidence="2" id="KW-1185">Reference proteome</keyword>
<evidence type="ECO:0000313" key="1">
    <source>
        <dbReference type="EMBL" id="KAK3077577.1"/>
    </source>
</evidence>
<accession>A0ACC3DLW7</accession>
<organism evidence="1 2">
    <name type="scientific">Coniosporium uncinatum</name>
    <dbReference type="NCBI Taxonomy" id="93489"/>
    <lineage>
        <taxon>Eukaryota</taxon>
        <taxon>Fungi</taxon>
        <taxon>Dikarya</taxon>
        <taxon>Ascomycota</taxon>
        <taxon>Pezizomycotina</taxon>
        <taxon>Dothideomycetes</taxon>
        <taxon>Dothideomycetes incertae sedis</taxon>
        <taxon>Coniosporium</taxon>
    </lineage>
</organism>
<name>A0ACC3DLW7_9PEZI</name>
<dbReference type="Proteomes" id="UP001186974">
    <property type="component" value="Unassembled WGS sequence"/>
</dbReference>
<protein>
    <submittedName>
        <fullName evidence="1">Uncharacterized protein</fullName>
    </submittedName>
</protein>
<reference evidence="1" key="1">
    <citation type="submission" date="2024-09" db="EMBL/GenBank/DDBJ databases">
        <title>Black Yeasts Isolated from many extreme environments.</title>
        <authorList>
            <person name="Coleine C."/>
            <person name="Stajich J.E."/>
            <person name="Selbmann L."/>
        </authorList>
    </citation>
    <scope>NUCLEOTIDE SEQUENCE</scope>
    <source>
        <strain evidence="1">CCFEE 5737</strain>
    </source>
</reference>
<evidence type="ECO:0000313" key="2">
    <source>
        <dbReference type="Proteomes" id="UP001186974"/>
    </source>
</evidence>
<comment type="caution">
    <text evidence="1">The sequence shown here is derived from an EMBL/GenBank/DDBJ whole genome shotgun (WGS) entry which is preliminary data.</text>
</comment>
<gene>
    <name evidence="1" type="ORF">LTS18_009867</name>
</gene>
<dbReference type="EMBL" id="JAWDJW010002710">
    <property type="protein sequence ID" value="KAK3077577.1"/>
    <property type="molecule type" value="Genomic_DNA"/>
</dbReference>